<evidence type="ECO:0000256" key="16">
    <source>
        <dbReference type="ARBA" id="ARBA00031175"/>
    </source>
</evidence>
<keyword evidence="15" id="KW-0511">Multifunctional enzyme</keyword>
<evidence type="ECO:0000256" key="12">
    <source>
        <dbReference type="ARBA" id="ARBA00023222"/>
    </source>
</evidence>
<dbReference type="OrthoDB" id="9802281at2"/>
<accession>A0A1I3R7S2</accession>
<dbReference type="PANTHER" id="PTHR21022:SF19">
    <property type="entry name" value="PREPHENATE DEHYDRATASE-RELATED"/>
    <property type="match status" value="1"/>
</dbReference>
<sequence length="372" mass="40992">MSASTQRLTEIRTQIDDLDEQLLGLLNRRASLSREVGQLKSDSLDIVFKPFREKEVLNRLNALSPGILPEDHLRAIYREILSSSRRLQQPQTVAYLGPEGTFTHLAGLEYLGRSMDFSPCPTLHDVFLTVASRKADLGVIPLENSLQGSVGQSLDLFLQYNVYIHAELFSRISHALLATNADLASVRTVYSHPQALAQCSGWLRTNVPQAVVVPTESTAAAAAQAEREGKGSAAIGHPRLVERYGLKAVALDIQDLPDNWTRFLVIGPTPTVGSSRDKTSLLFTTPDRPGALAAILNLLADQGLNLTKLESRPLKGEKWKYVFFMDVECDLSQEQYENTIKHLTSLCHTMRVLGSYPTGPHLYGAGITQESS</sequence>
<keyword evidence="25" id="KW-1185">Reference proteome</keyword>
<evidence type="ECO:0000256" key="9">
    <source>
        <dbReference type="ARBA" id="ARBA00022490"/>
    </source>
</evidence>
<evidence type="ECO:0000259" key="23">
    <source>
        <dbReference type="PROSITE" id="PS51671"/>
    </source>
</evidence>
<dbReference type="SMART" id="SM00830">
    <property type="entry name" value="CM_2"/>
    <property type="match status" value="1"/>
</dbReference>
<dbReference type="SUPFAM" id="SSF53850">
    <property type="entry name" value="Periplasmic binding protein-like II"/>
    <property type="match status" value="1"/>
</dbReference>
<evidence type="ECO:0000256" key="11">
    <source>
        <dbReference type="ARBA" id="ARBA00023141"/>
    </source>
</evidence>
<keyword evidence="13" id="KW-0413">Isomerase</keyword>
<dbReference type="PIRSF" id="PIRSF001500">
    <property type="entry name" value="Chor_mut_pdt_Ppr"/>
    <property type="match status" value="1"/>
</dbReference>
<feature type="domain" description="ACT" evidence="23">
    <location>
        <begin position="280"/>
        <end position="357"/>
    </location>
</feature>
<dbReference type="GO" id="GO:0046417">
    <property type="term" value="P:chorismate metabolic process"/>
    <property type="evidence" value="ECO:0007669"/>
    <property type="project" value="InterPro"/>
</dbReference>
<dbReference type="PROSITE" id="PS51171">
    <property type="entry name" value="PREPHENATE_DEHYDR_3"/>
    <property type="match status" value="1"/>
</dbReference>
<evidence type="ECO:0000256" key="17">
    <source>
        <dbReference type="ARBA" id="ARBA00031520"/>
    </source>
</evidence>
<evidence type="ECO:0000313" key="24">
    <source>
        <dbReference type="EMBL" id="SFJ41387.1"/>
    </source>
</evidence>
<protein>
    <recommendedName>
        <fullName evidence="8">Bifunctional chorismate mutase/prephenate dehydratase</fullName>
        <ecNumber evidence="7">4.2.1.51</ecNumber>
        <ecNumber evidence="6">5.4.99.5</ecNumber>
    </recommendedName>
    <alternativeName>
        <fullName evidence="17">Chorismate mutase-prephenate dehydratase</fullName>
    </alternativeName>
    <alternativeName>
        <fullName evidence="16">p-protein</fullName>
    </alternativeName>
</protein>
<dbReference type="Gene3D" id="3.30.70.260">
    <property type="match status" value="1"/>
</dbReference>
<dbReference type="GO" id="GO:0004664">
    <property type="term" value="F:prephenate dehydratase activity"/>
    <property type="evidence" value="ECO:0007669"/>
    <property type="project" value="UniProtKB-EC"/>
</dbReference>
<evidence type="ECO:0000256" key="18">
    <source>
        <dbReference type="ARBA" id="ARBA00047848"/>
    </source>
</evidence>
<dbReference type="InterPro" id="IPR036979">
    <property type="entry name" value="CM_dom_sf"/>
</dbReference>
<dbReference type="EMBL" id="FORX01000003">
    <property type="protein sequence ID" value="SFJ41387.1"/>
    <property type="molecule type" value="Genomic_DNA"/>
</dbReference>
<dbReference type="AlphaFoldDB" id="A0A1I3R7S2"/>
<evidence type="ECO:0000256" key="3">
    <source>
        <dbReference type="ARBA" id="ARBA00004496"/>
    </source>
</evidence>
<dbReference type="InterPro" id="IPR002701">
    <property type="entry name" value="CM_II_prokaryot"/>
</dbReference>
<evidence type="ECO:0000256" key="4">
    <source>
        <dbReference type="ARBA" id="ARBA00004741"/>
    </source>
</evidence>
<keyword evidence="12" id="KW-0584">Phenylalanine biosynthesis</keyword>
<dbReference type="EC" id="5.4.99.5" evidence="6"/>
<dbReference type="STRING" id="52560.SAMN04488082_10331"/>
<evidence type="ECO:0000313" key="25">
    <source>
        <dbReference type="Proteomes" id="UP000198635"/>
    </source>
</evidence>
<organism evidence="24 25">
    <name type="scientific">Desulfomicrobium apsheronum</name>
    <dbReference type="NCBI Taxonomy" id="52560"/>
    <lineage>
        <taxon>Bacteria</taxon>
        <taxon>Pseudomonadati</taxon>
        <taxon>Thermodesulfobacteriota</taxon>
        <taxon>Desulfovibrionia</taxon>
        <taxon>Desulfovibrionales</taxon>
        <taxon>Desulfomicrobiaceae</taxon>
        <taxon>Desulfomicrobium</taxon>
    </lineage>
</organism>
<evidence type="ECO:0000256" key="19">
    <source>
        <dbReference type="PIRSR" id="PIRSR001500-2"/>
    </source>
</evidence>
<dbReference type="UniPathway" id="UPA00120">
    <property type="reaction ID" value="UER00203"/>
</dbReference>
<dbReference type="PROSITE" id="PS00858">
    <property type="entry name" value="PREPHENATE_DEHYDR_2"/>
    <property type="match status" value="1"/>
</dbReference>
<dbReference type="PROSITE" id="PS51671">
    <property type="entry name" value="ACT"/>
    <property type="match status" value="1"/>
</dbReference>
<dbReference type="GO" id="GO:0005737">
    <property type="term" value="C:cytoplasm"/>
    <property type="evidence" value="ECO:0007669"/>
    <property type="project" value="UniProtKB-SubCell"/>
</dbReference>
<dbReference type="SUPFAM" id="SSF48600">
    <property type="entry name" value="Chorismate mutase II"/>
    <property type="match status" value="1"/>
</dbReference>
<name>A0A1I3R7S2_9BACT</name>
<dbReference type="EC" id="4.2.1.51" evidence="7"/>
<keyword evidence="20" id="KW-0175">Coiled coil</keyword>
<proteinExistence type="predicted"/>
<dbReference type="InterPro" id="IPR002912">
    <property type="entry name" value="ACT_dom"/>
</dbReference>
<feature type="domain" description="Chorismate mutase" evidence="21">
    <location>
        <begin position="2"/>
        <end position="92"/>
    </location>
</feature>
<evidence type="ECO:0000256" key="7">
    <source>
        <dbReference type="ARBA" id="ARBA00013147"/>
    </source>
</evidence>
<dbReference type="PANTHER" id="PTHR21022">
    <property type="entry name" value="PREPHENATE DEHYDRATASE P PROTEIN"/>
    <property type="match status" value="1"/>
</dbReference>
<comment type="subcellular location">
    <subcellularLocation>
        <location evidence="3">Cytoplasm</location>
    </subcellularLocation>
</comment>
<evidence type="ECO:0000256" key="8">
    <source>
        <dbReference type="ARBA" id="ARBA00014401"/>
    </source>
</evidence>
<dbReference type="InterPro" id="IPR001086">
    <property type="entry name" value="Preph_deHydtase"/>
</dbReference>
<dbReference type="Proteomes" id="UP000198635">
    <property type="component" value="Unassembled WGS sequence"/>
</dbReference>
<dbReference type="Pfam" id="PF01817">
    <property type="entry name" value="CM_2"/>
    <property type="match status" value="1"/>
</dbReference>
<comment type="pathway">
    <text evidence="4">Amino-acid biosynthesis; L-phenylalanine biosynthesis; phenylpyruvate from prephenate: step 1/1.</text>
</comment>
<feature type="site" description="Essential for prephenate dehydratase activity" evidence="19">
    <location>
        <position position="261"/>
    </location>
</feature>
<comment type="pathway">
    <text evidence="5">Metabolic intermediate biosynthesis; prephenate biosynthesis; prephenate from chorismate: step 1/1.</text>
</comment>
<dbReference type="CDD" id="cd13630">
    <property type="entry name" value="PBP2_PDT_1"/>
    <property type="match status" value="1"/>
</dbReference>
<dbReference type="NCBIfam" id="NF008865">
    <property type="entry name" value="PRK11898.1"/>
    <property type="match status" value="1"/>
</dbReference>
<evidence type="ECO:0000256" key="6">
    <source>
        <dbReference type="ARBA" id="ARBA00012404"/>
    </source>
</evidence>
<dbReference type="InterPro" id="IPR045865">
    <property type="entry name" value="ACT-like_dom_sf"/>
</dbReference>
<dbReference type="Gene3D" id="1.20.59.10">
    <property type="entry name" value="Chorismate mutase"/>
    <property type="match status" value="1"/>
</dbReference>
<dbReference type="SUPFAM" id="SSF55021">
    <property type="entry name" value="ACT-like"/>
    <property type="match status" value="1"/>
</dbReference>
<dbReference type="GO" id="GO:0004106">
    <property type="term" value="F:chorismate mutase activity"/>
    <property type="evidence" value="ECO:0007669"/>
    <property type="project" value="UniProtKB-EC"/>
</dbReference>
<reference evidence="25" key="1">
    <citation type="submission" date="2016-10" db="EMBL/GenBank/DDBJ databases">
        <authorList>
            <person name="Varghese N."/>
            <person name="Submissions S."/>
        </authorList>
    </citation>
    <scope>NUCLEOTIDE SEQUENCE [LARGE SCALE GENOMIC DNA]</scope>
    <source>
        <strain evidence="25">DSM 5918</strain>
    </source>
</reference>
<feature type="domain" description="Prephenate dehydratase" evidence="22">
    <location>
        <begin position="92"/>
        <end position="268"/>
    </location>
</feature>
<dbReference type="InterPro" id="IPR036263">
    <property type="entry name" value="Chorismate_II_sf"/>
</dbReference>
<dbReference type="GO" id="GO:0009094">
    <property type="term" value="P:L-phenylalanine biosynthetic process"/>
    <property type="evidence" value="ECO:0007669"/>
    <property type="project" value="UniProtKB-UniPathway"/>
</dbReference>
<dbReference type="PROSITE" id="PS51168">
    <property type="entry name" value="CHORISMATE_MUT_2"/>
    <property type="match status" value="1"/>
</dbReference>
<comment type="function">
    <text evidence="2">Catalyzes the Claisen rearrangement of chorismate to prephenate and the decarboxylation/dehydration of prephenate to phenylpyruvate.</text>
</comment>
<dbReference type="PROSITE" id="PS00857">
    <property type="entry name" value="PREPHENATE_DEHYDR_1"/>
    <property type="match status" value="1"/>
</dbReference>
<dbReference type="Gene3D" id="3.40.190.10">
    <property type="entry name" value="Periplasmic binding protein-like II"/>
    <property type="match status" value="2"/>
</dbReference>
<evidence type="ECO:0000256" key="20">
    <source>
        <dbReference type="SAM" id="Coils"/>
    </source>
</evidence>
<evidence type="ECO:0000256" key="2">
    <source>
        <dbReference type="ARBA" id="ARBA00002364"/>
    </source>
</evidence>
<dbReference type="RefSeq" id="WP_092372897.1">
    <property type="nucleotide sequence ID" value="NZ_FORX01000003.1"/>
</dbReference>
<evidence type="ECO:0000256" key="13">
    <source>
        <dbReference type="ARBA" id="ARBA00023235"/>
    </source>
</evidence>
<evidence type="ECO:0000256" key="14">
    <source>
        <dbReference type="ARBA" id="ARBA00023239"/>
    </source>
</evidence>
<keyword evidence="10" id="KW-0028">Amino-acid biosynthesis</keyword>
<keyword evidence="11" id="KW-0057">Aromatic amino acid biosynthesis</keyword>
<evidence type="ECO:0000256" key="15">
    <source>
        <dbReference type="ARBA" id="ARBA00023268"/>
    </source>
</evidence>
<evidence type="ECO:0000256" key="5">
    <source>
        <dbReference type="ARBA" id="ARBA00004817"/>
    </source>
</evidence>
<dbReference type="UniPathway" id="UPA00121">
    <property type="reaction ID" value="UER00345"/>
</dbReference>
<keyword evidence="14" id="KW-0456">Lyase</keyword>
<dbReference type="Pfam" id="PF01842">
    <property type="entry name" value="ACT"/>
    <property type="match status" value="1"/>
</dbReference>
<comment type="catalytic activity">
    <reaction evidence="1">
        <text>chorismate = prephenate</text>
        <dbReference type="Rhea" id="RHEA:13897"/>
        <dbReference type="ChEBI" id="CHEBI:29748"/>
        <dbReference type="ChEBI" id="CHEBI:29934"/>
        <dbReference type="EC" id="5.4.99.5"/>
    </reaction>
</comment>
<feature type="coiled-coil region" evidence="20">
    <location>
        <begin position="1"/>
        <end position="35"/>
    </location>
</feature>
<evidence type="ECO:0000256" key="1">
    <source>
        <dbReference type="ARBA" id="ARBA00000824"/>
    </source>
</evidence>
<evidence type="ECO:0000259" key="21">
    <source>
        <dbReference type="PROSITE" id="PS51168"/>
    </source>
</evidence>
<gene>
    <name evidence="24" type="ORF">SAMN04488082_10331</name>
</gene>
<dbReference type="InterPro" id="IPR008242">
    <property type="entry name" value="Chor_mutase/pphenate_deHydtase"/>
</dbReference>
<keyword evidence="9" id="KW-0963">Cytoplasm</keyword>
<dbReference type="InterPro" id="IPR018528">
    <property type="entry name" value="Preph_deHydtase_CS"/>
</dbReference>
<dbReference type="CDD" id="cd04905">
    <property type="entry name" value="ACT_CM-PDT"/>
    <property type="match status" value="1"/>
</dbReference>
<comment type="catalytic activity">
    <reaction evidence="18">
        <text>prephenate + H(+) = 3-phenylpyruvate + CO2 + H2O</text>
        <dbReference type="Rhea" id="RHEA:21648"/>
        <dbReference type="ChEBI" id="CHEBI:15377"/>
        <dbReference type="ChEBI" id="CHEBI:15378"/>
        <dbReference type="ChEBI" id="CHEBI:16526"/>
        <dbReference type="ChEBI" id="CHEBI:18005"/>
        <dbReference type="ChEBI" id="CHEBI:29934"/>
        <dbReference type="EC" id="4.2.1.51"/>
    </reaction>
</comment>
<evidence type="ECO:0000259" key="22">
    <source>
        <dbReference type="PROSITE" id="PS51171"/>
    </source>
</evidence>
<dbReference type="Pfam" id="PF00800">
    <property type="entry name" value="PDT"/>
    <property type="match status" value="1"/>
</dbReference>
<evidence type="ECO:0000256" key="10">
    <source>
        <dbReference type="ARBA" id="ARBA00022605"/>
    </source>
</evidence>